<dbReference type="InterPro" id="IPR036852">
    <property type="entry name" value="Peptidase_S8/S53_dom_sf"/>
</dbReference>
<feature type="domain" description="DUF7580" evidence="9">
    <location>
        <begin position="181"/>
        <end position="535"/>
    </location>
</feature>
<dbReference type="PROSITE" id="PS51892">
    <property type="entry name" value="SUBTILASE"/>
    <property type="match status" value="1"/>
</dbReference>
<evidence type="ECO:0000259" key="8">
    <source>
        <dbReference type="Pfam" id="PF00082"/>
    </source>
</evidence>
<dbReference type="Pfam" id="PF24476">
    <property type="entry name" value="DUF7580"/>
    <property type="match status" value="1"/>
</dbReference>
<keyword evidence="7" id="KW-1133">Transmembrane helix</keyword>
<keyword evidence="3 5" id="KW-0378">Hydrolase</keyword>
<keyword evidence="7" id="KW-0812">Transmembrane</keyword>
<evidence type="ECO:0000256" key="2">
    <source>
        <dbReference type="ARBA" id="ARBA00022670"/>
    </source>
</evidence>
<keyword evidence="11" id="KW-1185">Reference proteome</keyword>
<dbReference type="Pfam" id="PF00082">
    <property type="entry name" value="Peptidase_S8"/>
    <property type="match status" value="1"/>
</dbReference>
<feature type="active site" description="Charge relay system" evidence="5">
    <location>
        <position position="703"/>
    </location>
</feature>
<dbReference type="SUPFAM" id="SSF52743">
    <property type="entry name" value="Subtilisin-like"/>
    <property type="match status" value="1"/>
</dbReference>
<dbReference type="InterPro" id="IPR023828">
    <property type="entry name" value="Peptidase_S8_Ser-AS"/>
</dbReference>
<evidence type="ECO:0000256" key="7">
    <source>
        <dbReference type="SAM" id="Phobius"/>
    </source>
</evidence>
<dbReference type="Gene3D" id="3.40.50.200">
    <property type="entry name" value="Peptidase S8/S53 domain"/>
    <property type="match status" value="1"/>
</dbReference>
<evidence type="ECO:0000313" key="10">
    <source>
        <dbReference type="EMBL" id="KAG5925766.1"/>
    </source>
</evidence>
<reference evidence="10" key="1">
    <citation type="journal article" date="2020" name="bioRxiv">
        <title>Whole genome comparisons of ergot fungi reveals the divergence and evolution of species within the genus Claviceps are the result of varying mechanisms driving genome evolution and host range expansion.</title>
        <authorList>
            <person name="Wyka S.A."/>
            <person name="Mondo S.J."/>
            <person name="Liu M."/>
            <person name="Dettman J."/>
            <person name="Nalam V."/>
            <person name="Broders K.D."/>
        </authorList>
    </citation>
    <scope>NUCLEOTIDE SEQUENCE</scope>
    <source>
        <strain evidence="10">CCC 489</strain>
    </source>
</reference>
<accession>A0A8K0J8Q3</accession>
<evidence type="ECO:0000259" key="9">
    <source>
        <dbReference type="Pfam" id="PF24476"/>
    </source>
</evidence>
<comment type="caution">
    <text evidence="10">The sequence shown here is derived from an EMBL/GenBank/DDBJ whole genome shotgun (WGS) entry which is preliminary data.</text>
</comment>
<keyword evidence="2 5" id="KW-0645">Protease</keyword>
<dbReference type="CDD" id="cd00306">
    <property type="entry name" value="Peptidases_S8_S53"/>
    <property type="match status" value="1"/>
</dbReference>
<keyword evidence="7" id="KW-0472">Membrane</keyword>
<organism evidence="10 11">
    <name type="scientific">Claviceps africana</name>
    <dbReference type="NCBI Taxonomy" id="83212"/>
    <lineage>
        <taxon>Eukaryota</taxon>
        <taxon>Fungi</taxon>
        <taxon>Dikarya</taxon>
        <taxon>Ascomycota</taxon>
        <taxon>Pezizomycotina</taxon>
        <taxon>Sordariomycetes</taxon>
        <taxon>Hypocreomycetidae</taxon>
        <taxon>Hypocreales</taxon>
        <taxon>Clavicipitaceae</taxon>
        <taxon>Claviceps</taxon>
    </lineage>
</organism>
<sequence length="945" mass="105581">MASSAAPASSEATVCILLRTTTTFHQISDIQRASLNDGTLKYLYAGVTAYCSIIQIRVQSLRLSSVEIDEYLLLRILDHFASFIVPIAEIDDFAHDATRDSRLQELNHRWEKIQDGSDVKKRRFIQQYISLGMSGPTLDKFFKTLVSLQRELSRPYPVDATQWLADEPSPQKNPTEPSYHVWRVAQAVCKALVATMNCSCRPQHEFDARILLATYRRPDVGGATFDDVAFPMMLSISEWWQEAVVHTVKEPVVHFSVEQADGPSKKCIKDNLPSMLVEHLCEPILKSKALQEKDKTNKRLELTVKNGRLYKNRSSDSDFLFAREKEAITLEAILQRGVHSFTEKTRRILALQLSYAVLYFYDTPWLPTSWSSSSVFFFRTATASIPLQPFLQADLNGSLRKNQDGQSFGLGNLDIADVDSSEVDPDDIMKHPCPILVELAIILMEVHGSRPFCDLATKYHVPFEAATPNGRYDAAVKVFEMYKSEMPENLQFHCAVAKCLDPHVWRVGATSNSSIQAIRTKIFEEVVLPLEDDVKLAFGSSVSLDSLDSTAKSLDIGPWVEPKPNIQDRVHEHVSYSSTSSSGPGNATATLSRHAPDHDLPTSPLSGGRKKEVKVSDSAVDDGRNENSVRCYHVWKRRYEDVYEKYIDAHMNSSGFAPVKIALLDTGYDKGHPDFEARKENIGGKYNWLDTEPKNRVHDKNGHGTFIASLLLDFAPHSELYVAKITNDEPSATIVASAIRHAVDEWKVDIVSLSFGFPDCTIDGYKELESAIQYAYSHDVLMFAAASNSGGTQRIAFPARDQNVICIYATDTQGNRCDFSPSAEKHNINLATVGYGVESAWPVSQCDVGKNPSCLTVRNGTSFAAPIAAGIAAFLLLYVRLHLPQQAARSTKQQKMKRLLRELAKKDGDEITRDGYHFIDLSLCSDSLFGKEKHYIDATLESILK</sequence>
<evidence type="ECO:0000256" key="1">
    <source>
        <dbReference type="ARBA" id="ARBA00011073"/>
    </source>
</evidence>
<protein>
    <recommendedName>
        <fullName evidence="12">Peptidase S8/S53 domain-containing protein</fullName>
    </recommendedName>
</protein>
<keyword evidence="4 5" id="KW-0720">Serine protease</keyword>
<evidence type="ECO:0008006" key="12">
    <source>
        <dbReference type="Google" id="ProtNLM"/>
    </source>
</evidence>
<evidence type="ECO:0000313" key="11">
    <source>
        <dbReference type="Proteomes" id="UP000811619"/>
    </source>
</evidence>
<evidence type="ECO:0000256" key="4">
    <source>
        <dbReference type="ARBA" id="ARBA00022825"/>
    </source>
</evidence>
<dbReference type="GO" id="GO:0004252">
    <property type="term" value="F:serine-type endopeptidase activity"/>
    <property type="evidence" value="ECO:0007669"/>
    <property type="project" value="UniProtKB-UniRule"/>
</dbReference>
<dbReference type="PROSITE" id="PS00138">
    <property type="entry name" value="SUBTILASE_SER"/>
    <property type="match status" value="1"/>
</dbReference>
<feature type="compositionally biased region" description="Basic and acidic residues" evidence="6">
    <location>
        <begin position="609"/>
        <end position="622"/>
    </location>
</feature>
<comment type="similarity">
    <text evidence="1 5">Belongs to the peptidase S8 family.</text>
</comment>
<dbReference type="InterPro" id="IPR015500">
    <property type="entry name" value="Peptidase_S8_subtilisin-rel"/>
</dbReference>
<evidence type="ECO:0000256" key="5">
    <source>
        <dbReference type="PROSITE-ProRule" id="PRU01240"/>
    </source>
</evidence>
<dbReference type="InterPro" id="IPR000209">
    <property type="entry name" value="Peptidase_S8/S53_dom"/>
</dbReference>
<dbReference type="GO" id="GO:0006508">
    <property type="term" value="P:proteolysis"/>
    <property type="evidence" value="ECO:0007669"/>
    <property type="project" value="UniProtKB-KW"/>
</dbReference>
<feature type="active site" description="Charge relay system" evidence="5">
    <location>
        <position position="665"/>
    </location>
</feature>
<dbReference type="PANTHER" id="PTHR43806">
    <property type="entry name" value="PEPTIDASE S8"/>
    <property type="match status" value="1"/>
</dbReference>
<dbReference type="Proteomes" id="UP000811619">
    <property type="component" value="Unassembled WGS sequence"/>
</dbReference>
<dbReference type="AlphaFoldDB" id="A0A8K0J8Q3"/>
<name>A0A8K0J8Q3_9HYPO</name>
<feature type="active site" description="Charge relay system" evidence="5">
    <location>
        <position position="862"/>
    </location>
</feature>
<dbReference type="PANTHER" id="PTHR43806:SF11">
    <property type="entry name" value="CEREVISIN-RELATED"/>
    <property type="match status" value="1"/>
</dbReference>
<dbReference type="InterPro" id="IPR056002">
    <property type="entry name" value="DUF7580"/>
</dbReference>
<feature type="region of interest" description="Disordered" evidence="6">
    <location>
        <begin position="572"/>
        <end position="622"/>
    </location>
</feature>
<dbReference type="InterPro" id="IPR050131">
    <property type="entry name" value="Peptidase_S8_subtilisin-like"/>
</dbReference>
<dbReference type="OrthoDB" id="4961609at2759"/>
<evidence type="ECO:0000256" key="6">
    <source>
        <dbReference type="SAM" id="MobiDB-lite"/>
    </source>
</evidence>
<gene>
    <name evidence="10" type="ORF">E4U42_003954</name>
</gene>
<proteinExistence type="inferred from homology"/>
<dbReference type="EMBL" id="SRPY01000338">
    <property type="protein sequence ID" value="KAG5925766.1"/>
    <property type="molecule type" value="Genomic_DNA"/>
</dbReference>
<dbReference type="PRINTS" id="PR00723">
    <property type="entry name" value="SUBTILISIN"/>
</dbReference>
<feature type="transmembrane region" description="Helical" evidence="7">
    <location>
        <begin position="863"/>
        <end position="883"/>
    </location>
</feature>
<evidence type="ECO:0000256" key="3">
    <source>
        <dbReference type="ARBA" id="ARBA00022801"/>
    </source>
</evidence>
<feature type="domain" description="Peptidase S8/S53" evidence="8">
    <location>
        <begin position="659"/>
        <end position="877"/>
    </location>
</feature>